<feature type="transmembrane region" description="Helical" evidence="1">
    <location>
        <begin position="354"/>
        <end position="375"/>
    </location>
</feature>
<reference evidence="3" key="1">
    <citation type="journal article" date="2014" name="BMC Genomics">
        <title>Genome characteristics reveal the impact of lichenization on lichen-forming fungus Endocarpon pusillum Hedwig (Verrucariales, Ascomycota).</title>
        <authorList>
            <person name="Wang Y.-Y."/>
            <person name="Liu B."/>
            <person name="Zhang X.-Y."/>
            <person name="Zhou Q.-M."/>
            <person name="Zhang T."/>
            <person name="Li H."/>
            <person name="Yu Y.-F."/>
            <person name="Zhang X.-L."/>
            <person name="Hao X.-Y."/>
            <person name="Wang M."/>
            <person name="Wang L."/>
            <person name="Wei J.-C."/>
        </authorList>
    </citation>
    <scope>NUCLEOTIDE SEQUENCE [LARGE SCALE GENOMIC DNA]</scope>
    <source>
        <strain evidence="3">Z07020 / HMAS-L-300199</strain>
    </source>
</reference>
<keyword evidence="1" id="KW-1133">Transmembrane helix</keyword>
<name>U1GFN9_ENDPU</name>
<protein>
    <submittedName>
        <fullName evidence="2">Uncharacterized protein</fullName>
    </submittedName>
</protein>
<dbReference type="Proteomes" id="UP000019373">
    <property type="component" value="Unassembled WGS sequence"/>
</dbReference>
<dbReference type="GeneID" id="19244279"/>
<sequence length="459" mass="52674">MRARLQDWIKSKLGRRSTDNGSVEHGNPSIIETLPGLPQNVVGTSINPWNTFKSMLVRRGIIGLDSIPEGSNGISAQAESLSRPSLFTSSAFSRLQTPIPVEDIFFDAWILSVQRIFMRSFVIFSYSIWLYNIHYTVLILICIFAIRYGLLRLGIRTIYGIPIPKKHRLLLALIKWYPKFWEHIASRACLTSGRRSFLTWFWWYIYLLIADGADFKQNYLEAWRQRDERLLHIYIQDNHLHIPIPPTHNDKIVLERIRLFYGMVQVERGLLELLFPKQLERIDCVEMTKDTFILMREVETLQLGRYQGRLVNLFEHPEFGERTSAIADKIHALSRDTIALNFVRKYNIGSISMILAFPPLGSIIFATVWIRVFIYRAGTDIQVMVATAFTVASYIVTAGALIIALVGFLDAKRTQNEEMIDKLSRKSIEPVHIPIPVSITVAATNNGRRPIQLPTGAWT</sequence>
<evidence type="ECO:0000256" key="1">
    <source>
        <dbReference type="SAM" id="Phobius"/>
    </source>
</evidence>
<evidence type="ECO:0000313" key="3">
    <source>
        <dbReference type="Proteomes" id="UP000019373"/>
    </source>
</evidence>
<keyword evidence="1" id="KW-0472">Membrane</keyword>
<evidence type="ECO:0000313" key="2">
    <source>
        <dbReference type="EMBL" id="ERF70561.1"/>
    </source>
</evidence>
<keyword evidence="1" id="KW-0812">Transmembrane</keyword>
<gene>
    <name evidence="2" type="ORF">EPUS_09488</name>
</gene>
<dbReference type="AlphaFoldDB" id="U1GFN9"/>
<accession>U1GFN9</accession>
<feature type="transmembrane region" description="Helical" evidence="1">
    <location>
        <begin position="381"/>
        <end position="409"/>
    </location>
</feature>
<feature type="transmembrane region" description="Helical" evidence="1">
    <location>
        <begin position="132"/>
        <end position="150"/>
    </location>
</feature>
<dbReference type="HOGENOM" id="CLU_595852_0_0_1"/>
<keyword evidence="3" id="KW-1185">Reference proteome</keyword>
<proteinExistence type="predicted"/>
<dbReference type="OrthoDB" id="5154014at2759"/>
<organism evidence="2 3">
    <name type="scientific">Endocarpon pusillum (strain Z07020 / HMAS-L-300199)</name>
    <name type="common">Lichen-forming fungus</name>
    <dbReference type="NCBI Taxonomy" id="1263415"/>
    <lineage>
        <taxon>Eukaryota</taxon>
        <taxon>Fungi</taxon>
        <taxon>Dikarya</taxon>
        <taxon>Ascomycota</taxon>
        <taxon>Pezizomycotina</taxon>
        <taxon>Eurotiomycetes</taxon>
        <taxon>Chaetothyriomycetidae</taxon>
        <taxon>Verrucariales</taxon>
        <taxon>Verrucariaceae</taxon>
        <taxon>Endocarpon</taxon>
    </lineage>
</organism>
<dbReference type="EMBL" id="KE721305">
    <property type="protein sequence ID" value="ERF70561.1"/>
    <property type="molecule type" value="Genomic_DNA"/>
</dbReference>
<dbReference type="eggNOG" id="ENOG502TEAK">
    <property type="taxonomic scope" value="Eukaryota"/>
</dbReference>
<dbReference type="RefSeq" id="XP_007803792.1">
    <property type="nucleotide sequence ID" value="XM_007805601.1"/>
</dbReference>